<organism evidence="7 8">
    <name type="scientific">Sphingobacterium multivorum</name>
    <dbReference type="NCBI Taxonomy" id="28454"/>
    <lineage>
        <taxon>Bacteria</taxon>
        <taxon>Pseudomonadati</taxon>
        <taxon>Bacteroidota</taxon>
        <taxon>Sphingobacteriia</taxon>
        <taxon>Sphingobacteriales</taxon>
        <taxon>Sphingobacteriaceae</taxon>
        <taxon>Sphingobacterium</taxon>
    </lineage>
</organism>
<evidence type="ECO:0000256" key="4">
    <source>
        <dbReference type="ARBA" id="ARBA00023136"/>
    </source>
</evidence>
<comment type="subcellular location">
    <subcellularLocation>
        <location evidence="1">Cell outer membrane</location>
    </subcellularLocation>
</comment>
<dbReference type="Gene3D" id="1.25.40.390">
    <property type="match status" value="1"/>
</dbReference>
<evidence type="ECO:0000259" key="6">
    <source>
        <dbReference type="Pfam" id="PF07980"/>
    </source>
</evidence>
<evidence type="ECO:0000256" key="2">
    <source>
        <dbReference type="ARBA" id="ARBA00006275"/>
    </source>
</evidence>
<accession>A0A2X2J4F2</accession>
<sequence length="563" mass="64049">MTNMKKYISIATLSVALLLSGCTKLDQEFYSSVTPDTFFKSEKDIKAALFRPFTHAKWYMGEDCWRLQEYTADNFAITTKGRHWYNGGENERYHYHCWTADDSWVSGSWRGTLMGVALALDTKSDLSKFDYGKFALSEERKAADLAQLDALIAYFYLRGLDYFGGMPIFESLDQESLPRNTDQELFAHIEKLLKAAIENLPAKKAGDKEEGAIRKAAAAAMLAQLYFNAEAYIGKAMYAESQKLAQDIVNKVYGDYALDTKWNGVHGFKNNESPEIIWSMPSEFKMLEYNWFYADFYHYNTKQFFAQDMGGNNGAHLTPSRKPNGSLYTTDFKLGSPFETFDQGDLRKAPYVYHSTDQYEGMFIVGPHKTPTGEAILGGEEYKDKPLNFVDQVGRFSEVGPGKKYSSIDQLPSKMSEGEENTGVRLVKVPIPNLANNTLRWGADMPIIRLAEVYYMLAECDYRLGNKEKAAELFNTVRKRNFTNAADPNPVTSANIDKYRILDEWSIEFLGEGRRRTDLIRWKAFTSEKWWDHNPSTSAHLNRFPVPNQAIAGNSNLAQNPGY</sequence>
<evidence type="ECO:0000256" key="3">
    <source>
        <dbReference type="ARBA" id="ARBA00022729"/>
    </source>
</evidence>
<dbReference type="Proteomes" id="UP000251241">
    <property type="component" value="Unassembled WGS sequence"/>
</dbReference>
<keyword evidence="5" id="KW-0998">Cell outer membrane</keyword>
<evidence type="ECO:0000313" key="8">
    <source>
        <dbReference type="Proteomes" id="UP000251241"/>
    </source>
</evidence>
<evidence type="ECO:0000256" key="1">
    <source>
        <dbReference type="ARBA" id="ARBA00004442"/>
    </source>
</evidence>
<feature type="domain" description="RagB/SusD" evidence="6">
    <location>
        <begin position="274"/>
        <end position="563"/>
    </location>
</feature>
<dbReference type="Pfam" id="PF07980">
    <property type="entry name" value="SusD_RagB"/>
    <property type="match status" value="1"/>
</dbReference>
<dbReference type="InterPro" id="IPR011990">
    <property type="entry name" value="TPR-like_helical_dom_sf"/>
</dbReference>
<evidence type="ECO:0000313" key="7">
    <source>
        <dbReference type="EMBL" id="SPZ88514.1"/>
    </source>
</evidence>
<evidence type="ECO:0000256" key="5">
    <source>
        <dbReference type="ARBA" id="ARBA00023237"/>
    </source>
</evidence>
<comment type="similarity">
    <text evidence="2">Belongs to the SusD family.</text>
</comment>
<dbReference type="PROSITE" id="PS51257">
    <property type="entry name" value="PROKAR_LIPOPROTEIN"/>
    <property type="match status" value="1"/>
</dbReference>
<name>A0A2X2J4F2_SPHMU</name>
<dbReference type="SUPFAM" id="SSF48452">
    <property type="entry name" value="TPR-like"/>
    <property type="match status" value="1"/>
</dbReference>
<protein>
    <submittedName>
        <fullName evidence="7">SusD family</fullName>
    </submittedName>
</protein>
<reference evidence="7 8" key="1">
    <citation type="submission" date="2018-06" db="EMBL/GenBank/DDBJ databases">
        <authorList>
            <consortium name="Pathogen Informatics"/>
            <person name="Doyle S."/>
        </authorList>
    </citation>
    <scope>NUCLEOTIDE SEQUENCE [LARGE SCALE GENOMIC DNA]</scope>
    <source>
        <strain evidence="7 8">NCTC11343</strain>
    </source>
</reference>
<dbReference type="EMBL" id="UAUU01000009">
    <property type="protein sequence ID" value="SPZ88514.1"/>
    <property type="molecule type" value="Genomic_DNA"/>
</dbReference>
<dbReference type="AlphaFoldDB" id="A0A2X2J4F2"/>
<proteinExistence type="inferred from homology"/>
<dbReference type="GO" id="GO:0009279">
    <property type="term" value="C:cell outer membrane"/>
    <property type="evidence" value="ECO:0007669"/>
    <property type="project" value="UniProtKB-SubCell"/>
</dbReference>
<dbReference type="InterPro" id="IPR012944">
    <property type="entry name" value="SusD_RagB_dom"/>
</dbReference>
<gene>
    <name evidence="7" type="ORF">NCTC11343_03531</name>
</gene>
<keyword evidence="4" id="KW-0472">Membrane</keyword>
<keyword evidence="3" id="KW-0732">Signal</keyword>